<dbReference type="EMBL" id="JAGMWT010000001">
    <property type="protein sequence ID" value="KAH7139149.1"/>
    <property type="molecule type" value="Genomic_DNA"/>
</dbReference>
<evidence type="ECO:0000313" key="1">
    <source>
        <dbReference type="EMBL" id="KAH7139149.1"/>
    </source>
</evidence>
<reference evidence="1" key="1">
    <citation type="journal article" date="2021" name="Nat. Commun.">
        <title>Genetic determinants of endophytism in the Arabidopsis root mycobiome.</title>
        <authorList>
            <person name="Mesny F."/>
            <person name="Miyauchi S."/>
            <person name="Thiergart T."/>
            <person name="Pickel B."/>
            <person name="Atanasova L."/>
            <person name="Karlsson M."/>
            <person name="Huettel B."/>
            <person name="Barry K.W."/>
            <person name="Haridas S."/>
            <person name="Chen C."/>
            <person name="Bauer D."/>
            <person name="Andreopoulos W."/>
            <person name="Pangilinan J."/>
            <person name="LaButti K."/>
            <person name="Riley R."/>
            <person name="Lipzen A."/>
            <person name="Clum A."/>
            <person name="Drula E."/>
            <person name="Henrissat B."/>
            <person name="Kohler A."/>
            <person name="Grigoriev I.V."/>
            <person name="Martin F.M."/>
            <person name="Hacquard S."/>
        </authorList>
    </citation>
    <scope>NUCLEOTIDE SEQUENCE</scope>
    <source>
        <strain evidence="1">MPI-CAGE-CH-0243</strain>
    </source>
</reference>
<dbReference type="AlphaFoldDB" id="A0A9P9EGJ9"/>
<protein>
    <submittedName>
        <fullName evidence="1">Uncharacterized protein</fullName>
    </submittedName>
</protein>
<evidence type="ECO:0000313" key="2">
    <source>
        <dbReference type="Proteomes" id="UP000700596"/>
    </source>
</evidence>
<comment type="caution">
    <text evidence="1">The sequence shown here is derived from an EMBL/GenBank/DDBJ whole genome shotgun (WGS) entry which is preliminary data.</text>
</comment>
<keyword evidence="2" id="KW-1185">Reference proteome</keyword>
<dbReference type="Proteomes" id="UP000700596">
    <property type="component" value="Unassembled WGS sequence"/>
</dbReference>
<proteinExistence type="predicted"/>
<gene>
    <name evidence="1" type="ORF">B0J11DRAFT_516177</name>
</gene>
<dbReference type="OrthoDB" id="2588098at2759"/>
<accession>A0A9P9EGJ9</accession>
<name>A0A9P9EGJ9_9PLEO</name>
<organism evidence="1 2">
    <name type="scientific">Dendryphion nanum</name>
    <dbReference type="NCBI Taxonomy" id="256645"/>
    <lineage>
        <taxon>Eukaryota</taxon>
        <taxon>Fungi</taxon>
        <taxon>Dikarya</taxon>
        <taxon>Ascomycota</taxon>
        <taxon>Pezizomycotina</taxon>
        <taxon>Dothideomycetes</taxon>
        <taxon>Pleosporomycetidae</taxon>
        <taxon>Pleosporales</taxon>
        <taxon>Torulaceae</taxon>
        <taxon>Dendryphion</taxon>
    </lineage>
</organism>
<sequence length="385" mass="44132">MRIFNVILDKFPQDHYLISPRTTGHVHVQRHVGTSSFEEFFSSKPEAWLWNSFARPVSGAKYSQTYHRPCSTKPAKIETLPTELLDLIIDYVWEKKEDVLAFGIASARVWPVVLDRVHRDYKSGAATWASKRVSFHGARSHQSPCGFFEHGLDDIISELDGIEEAYFGLIKSAYEGQDLKNDTPLDSKWMDVLASKRVLDWGKMSENIRIDLQSAYMFPQDRIWVLRNLRSQEFIRSDRLRPNPLATADITQSAIKTWICFLSPVALLSPQSGLQDNAQPVSFGQLLLVLTSFSNKIPRFGITLQSQNGPWAGDYFDIVPLDSHLHETQDSKPEWRDVSEGAVNDVSNLRYWAKKLVAWENEGVPKTSSARIMKIAHERMKWHNW</sequence>